<evidence type="ECO:0000256" key="1">
    <source>
        <dbReference type="ARBA" id="ARBA00005417"/>
    </source>
</evidence>
<dbReference type="EMBL" id="CP110226">
    <property type="protein sequence ID" value="UZD20944.1"/>
    <property type="molecule type" value="Genomic_DNA"/>
</dbReference>
<dbReference type="Pfam" id="PF13732">
    <property type="entry name" value="DrrA1-3_C"/>
    <property type="match status" value="1"/>
</dbReference>
<dbReference type="InterPro" id="IPR050763">
    <property type="entry name" value="ABC_transporter_ATP-binding"/>
</dbReference>
<dbReference type="RefSeq" id="WP_264807368.1">
    <property type="nucleotide sequence ID" value="NZ_CP110226.1"/>
</dbReference>
<sequence>MLKINKLNKSYGANTALTDVDLEVSQGVIFGLLGPNGAGKTTLIRIINQIIDSDSGEVFIGGEKLEPKHIKQIGYLPEERGLYKKMKVWDQMLYFARLKGLSPQEAKSKINYWLDKLDMQSWRDKKIEDLSKGMAQKVQFISTIVHNPPLLILDEPFSGFDPVNADIIKNEILELKENGTTVILSTHRMESVELLCDQVAMINRSRKIIDGTIKELKSKYRPEVYSISLEHLKKELPAEWISKEEDGSHHFTLPLSGKSPNELIQELMQYGQVNNFQELIPSMEEIFIHQVKSTENG</sequence>
<dbReference type="Gene3D" id="3.40.50.300">
    <property type="entry name" value="P-loop containing nucleotide triphosphate hydrolases"/>
    <property type="match status" value="1"/>
</dbReference>
<evidence type="ECO:0000313" key="7">
    <source>
        <dbReference type="EMBL" id="UZD20944.1"/>
    </source>
</evidence>
<evidence type="ECO:0000259" key="6">
    <source>
        <dbReference type="PROSITE" id="PS50893"/>
    </source>
</evidence>
<evidence type="ECO:0000313" key="8">
    <source>
        <dbReference type="Proteomes" id="UP001163156"/>
    </source>
</evidence>
<name>A0ABY6MCE1_9BACT</name>
<keyword evidence="3" id="KW-0536">Nodulation</keyword>
<organism evidence="7 8">
    <name type="scientific">Algoriphagus halophytocola</name>
    <dbReference type="NCBI Taxonomy" id="2991499"/>
    <lineage>
        <taxon>Bacteria</taxon>
        <taxon>Pseudomonadati</taxon>
        <taxon>Bacteroidota</taxon>
        <taxon>Cytophagia</taxon>
        <taxon>Cytophagales</taxon>
        <taxon>Cyclobacteriaceae</taxon>
        <taxon>Algoriphagus</taxon>
    </lineage>
</organism>
<dbReference type="PROSITE" id="PS50893">
    <property type="entry name" value="ABC_TRANSPORTER_2"/>
    <property type="match status" value="1"/>
</dbReference>
<dbReference type="PANTHER" id="PTHR42711">
    <property type="entry name" value="ABC TRANSPORTER ATP-BINDING PROTEIN"/>
    <property type="match status" value="1"/>
</dbReference>
<accession>A0ABY6MCE1</accession>
<dbReference type="GO" id="GO:0005524">
    <property type="term" value="F:ATP binding"/>
    <property type="evidence" value="ECO:0007669"/>
    <property type="project" value="UniProtKB-KW"/>
</dbReference>
<dbReference type="Pfam" id="PF00005">
    <property type="entry name" value="ABC_tran"/>
    <property type="match status" value="1"/>
</dbReference>
<reference evidence="7" key="1">
    <citation type="submission" date="2022-10" db="EMBL/GenBank/DDBJ databases">
        <title>Algoriphagus sp. a novel bacteria isolate from halophytes salicornia europaea.</title>
        <authorList>
            <person name="Peng Y."/>
            <person name="Jiang L."/>
            <person name="Lee J."/>
        </authorList>
    </citation>
    <scope>NUCLEOTIDE SEQUENCE</scope>
    <source>
        <strain evidence="7">TR-M5</strain>
    </source>
</reference>
<comment type="similarity">
    <text evidence="1">Belongs to the ABC transporter superfamily.</text>
</comment>
<dbReference type="InterPro" id="IPR017871">
    <property type="entry name" value="ABC_transporter-like_CS"/>
</dbReference>
<dbReference type="InterPro" id="IPR025302">
    <property type="entry name" value="DrrA1/2-like_C"/>
</dbReference>
<dbReference type="InterPro" id="IPR027417">
    <property type="entry name" value="P-loop_NTPase"/>
</dbReference>
<dbReference type="Proteomes" id="UP001163156">
    <property type="component" value="Chromosome"/>
</dbReference>
<gene>
    <name evidence="7" type="ORF">OM944_09645</name>
</gene>
<dbReference type="InterPro" id="IPR003439">
    <property type="entry name" value="ABC_transporter-like_ATP-bd"/>
</dbReference>
<proteinExistence type="inferred from homology"/>
<dbReference type="PROSITE" id="PS00211">
    <property type="entry name" value="ABC_TRANSPORTER_1"/>
    <property type="match status" value="1"/>
</dbReference>
<dbReference type="PANTHER" id="PTHR42711:SF5">
    <property type="entry name" value="ABC TRANSPORTER ATP-BINDING PROTEIN NATA"/>
    <property type="match status" value="1"/>
</dbReference>
<dbReference type="SMART" id="SM00382">
    <property type="entry name" value="AAA"/>
    <property type="match status" value="1"/>
</dbReference>
<keyword evidence="5 7" id="KW-0067">ATP-binding</keyword>
<keyword evidence="2" id="KW-0813">Transport</keyword>
<dbReference type="SUPFAM" id="SSF52540">
    <property type="entry name" value="P-loop containing nucleoside triphosphate hydrolases"/>
    <property type="match status" value="1"/>
</dbReference>
<evidence type="ECO:0000256" key="3">
    <source>
        <dbReference type="ARBA" id="ARBA00022458"/>
    </source>
</evidence>
<evidence type="ECO:0000256" key="5">
    <source>
        <dbReference type="ARBA" id="ARBA00022840"/>
    </source>
</evidence>
<evidence type="ECO:0000256" key="4">
    <source>
        <dbReference type="ARBA" id="ARBA00022741"/>
    </source>
</evidence>
<dbReference type="InterPro" id="IPR003593">
    <property type="entry name" value="AAA+_ATPase"/>
</dbReference>
<keyword evidence="8" id="KW-1185">Reference proteome</keyword>
<evidence type="ECO:0000256" key="2">
    <source>
        <dbReference type="ARBA" id="ARBA00022448"/>
    </source>
</evidence>
<feature type="domain" description="ABC transporter" evidence="6">
    <location>
        <begin position="2"/>
        <end position="229"/>
    </location>
</feature>
<keyword evidence="4" id="KW-0547">Nucleotide-binding</keyword>
<protein>
    <submittedName>
        <fullName evidence="7">ATP-binding cassette domain-containing protein</fullName>
    </submittedName>
</protein>